<accession>A0A6B1XBY3</accession>
<dbReference type="Gene3D" id="3.30.390.10">
    <property type="entry name" value="Enolase-like, N-terminal domain"/>
    <property type="match status" value="1"/>
</dbReference>
<evidence type="ECO:0000313" key="2">
    <source>
        <dbReference type="EMBL" id="MZU09494.1"/>
    </source>
</evidence>
<dbReference type="InterPro" id="IPR034593">
    <property type="entry name" value="DgoD-like"/>
</dbReference>
<dbReference type="InterPro" id="IPR029065">
    <property type="entry name" value="Enolase_C-like"/>
</dbReference>
<evidence type="ECO:0000259" key="1">
    <source>
        <dbReference type="Pfam" id="PF13378"/>
    </source>
</evidence>
<comment type="caution">
    <text evidence="2">The sequence shown here is derived from an EMBL/GenBank/DDBJ whole genome shotgun (WGS) entry which is preliminary data.</text>
</comment>
<evidence type="ECO:0000313" key="3">
    <source>
        <dbReference type="Proteomes" id="UP000638311"/>
    </source>
</evidence>
<dbReference type="PANTHER" id="PTHR48080">
    <property type="entry name" value="D-GALACTONATE DEHYDRATASE-RELATED"/>
    <property type="match status" value="1"/>
</dbReference>
<dbReference type="Proteomes" id="UP000638311">
    <property type="component" value="Unassembled WGS sequence"/>
</dbReference>
<proteinExistence type="predicted"/>
<sequence>MLDSFLECHANLTANSAIQFIKKCHDLNLYYIEEPCSPMNPDIMNDIKDTTGAALASGERIATRFHFSSFIHSRSLNVIQPDIGICGGITEARKISDMADTNDIDVQFHVCGSPIATAVALQLEAVIPNSLIHEYHEISLKPQNIASGLYDYHPIDGYFKIPDKPGIGQALSDDAMTSAVKTTID</sequence>
<dbReference type="InterPro" id="IPR029017">
    <property type="entry name" value="Enolase-like_N"/>
</dbReference>
<dbReference type="Gene3D" id="3.20.20.120">
    <property type="entry name" value="Enolase-like C-terminal domain"/>
    <property type="match status" value="1"/>
</dbReference>
<feature type="domain" description="Enolase C-terminal" evidence="1">
    <location>
        <begin position="5"/>
        <end position="174"/>
    </location>
</feature>
<gene>
    <name evidence="2" type="ORF">GUA24_11250</name>
</gene>
<dbReference type="EMBL" id="WXDR01000068">
    <property type="protein sequence ID" value="MZU09494.1"/>
    <property type="molecule type" value="Genomic_DNA"/>
</dbReference>
<protein>
    <recommendedName>
        <fullName evidence="1">Enolase C-terminal domain-containing protein</fullName>
    </recommendedName>
</protein>
<dbReference type="InterPro" id="IPR036849">
    <property type="entry name" value="Enolase-like_C_sf"/>
</dbReference>
<name>A0A6B1XBY3_BIFLN</name>
<reference evidence="2" key="1">
    <citation type="journal article" date="2019" name="Nat. Med.">
        <title>A library of human gut bacterial isolates paired with longitudinal multiomics data enables mechanistic microbiome research.</title>
        <authorList>
            <person name="Poyet M."/>
            <person name="Groussin M."/>
            <person name="Gibbons S.M."/>
            <person name="Avila-Pacheco J."/>
            <person name="Jiang X."/>
            <person name="Kearney S.M."/>
            <person name="Perrotta A.R."/>
            <person name="Berdy B."/>
            <person name="Zhao S."/>
            <person name="Lieberman T.D."/>
            <person name="Swanson P.K."/>
            <person name="Smith M."/>
            <person name="Roesemann S."/>
            <person name="Alexander J.E."/>
            <person name="Rich S.A."/>
            <person name="Livny J."/>
            <person name="Vlamakis H."/>
            <person name="Clish C."/>
            <person name="Bullock K."/>
            <person name="Deik A."/>
            <person name="Scott J."/>
            <person name="Pierce K.A."/>
            <person name="Xavier R.J."/>
            <person name="Alm E.J."/>
        </authorList>
    </citation>
    <scope>NUCLEOTIDE SEQUENCE</scope>
    <source>
        <strain evidence="2">BIOML-A409</strain>
    </source>
</reference>
<dbReference type="PANTHER" id="PTHR48080:SF2">
    <property type="entry name" value="D-GALACTONATE DEHYDRATASE"/>
    <property type="match status" value="1"/>
</dbReference>
<dbReference type="AlphaFoldDB" id="A0A6B1XBY3"/>
<organism evidence="2 3">
    <name type="scientific">Bifidobacterium longum</name>
    <dbReference type="NCBI Taxonomy" id="216816"/>
    <lineage>
        <taxon>Bacteria</taxon>
        <taxon>Bacillati</taxon>
        <taxon>Actinomycetota</taxon>
        <taxon>Actinomycetes</taxon>
        <taxon>Bifidobacteriales</taxon>
        <taxon>Bifidobacteriaceae</taxon>
        <taxon>Bifidobacterium</taxon>
    </lineage>
</organism>
<dbReference type="SUPFAM" id="SSF51604">
    <property type="entry name" value="Enolase C-terminal domain-like"/>
    <property type="match status" value="1"/>
</dbReference>
<dbReference type="Pfam" id="PF13378">
    <property type="entry name" value="MR_MLE_C"/>
    <property type="match status" value="1"/>
</dbReference>